<name>A0A4Z2G286_9TELE</name>
<accession>A0A4Z2G286</accession>
<organism evidence="1 2">
    <name type="scientific">Liparis tanakae</name>
    <name type="common">Tanaka's snailfish</name>
    <dbReference type="NCBI Taxonomy" id="230148"/>
    <lineage>
        <taxon>Eukaryota</taxon>
        <taxon>Metazoa</taxon>
        <taxon>Chordata</taxon>
        <taxon>Craniata</taxon>
        <taxon>Vertebrata</taxon>
        <taxon>Euteleostomi</taxon>
        <taxon>Actinopterygii</taxon>
        <taxon>Neopterygii</taxon>
        <taxon>Teleostei</taxon>
        <taxon>Neoteleostei</taxon>
        <taxon>Acanthomorphata</taxon>
        <taxon>Eupercaria</taxon>
        <taxon>Perciformes</taxon>
        <taxon>Cottioidei</taxon>
        <taxon>Cottales</taxon>
        <taxon>Liparidae</taxon>
        <taxon>Liparis</taxon>
    </lineage>
</organism>
<proteinExistence type="predicted"/>
<reference evidence="1 2" key="1">
    <citation type="submission" date="2019-03" db="EMBL/GenBank/DDBJ databases">
        <title>First draft genome of Liparis tanakae, snailfish: a comprehensive survey of snailfish specific genes.</title>
        <authorList>
            <person name="Kim W."/>
            <person name="Song I."/>
            <person name="Jeong J.-H."/>
            <person name="Kim D."/>
            <person name="Kim S."/>
            <person name="Ryu S."/>
            <person name="Song J.Y."/>
            <person name="Lee S.K."/>
        </authorList>
    </citation>
    <scope>NUCLEOTIDE SEQUENCE [LARGE SCALE GENOMIC DNA]</scope>
    <source>
        <tissue evidence="1">Muscle</tissue>
    </source>
</reference>
<dbReference type="AlphaFoldDB" id="A0A4Z2G286"/>
<comment type="caution">
    <text evidence="1">The sequence shown here is derived from an EMBL/GenBank/DDBJ whole genome shotgun (WGS) entry which is preliminary data.</text>
</comment>
<sequence>MSCGVSMTMKPSAVVRRVISPVTNGTDTGVPLTCEGTGDGRLYISEPALTLTVLPEMRMFSSLM</sequence>
<protein>
    <submittedName>
        <fullName evidence="1">Uncharacterized protein</fullName>
    </submittedName>
</protein>
<dbReference type="Proteomes" id="UP000314294">
    <property type="component" value="Unassembled WGS sequence"/>
</dbReference>
<keyword evidence="2" id="KW-1185">Reference proteome</keyword>
<evidence type="ECO:0000313" key="2">
    <source>
        <dbReference type="Proteomes" id="UP000314294"/>
    </source>
</evidence>
<gene>
    <name evidence="1" type="ORF">EYF80_042449</name>
</gene>
<evidence type="ECO:0000313" key="1">
    <source>
        <dbReference type="EMBL" id="TNN47361.1"/>
    </source>
</evidence>
<dbReference type="EMBL" id="SRLO01000746">
    <property type="protein sequence ID" value="TNN47361.1"/>
    <property type="molecule type" value="Genomic_DNA"/>
</dbReference>